<comment type="similarity">
    <text evidence="7">Belongs to the DNA polymerase HolA subunit family.</text>
</comment>
<comment type="caution">
    <text evidence="11">The sequence shown here is derived from an EMBL/GenBank/DDBJ whole genome shotgun (WGS) entry which is preliminary data.</text>
</comment>
<dbReference type="InterPro" id="IPR048466">
    <property type="entry name" value="DNA_pol3_delta-like_C"/>
</dbReference>
<dbReference type="PANTHER" id="PTHR34388">
    <property type="entry name" value="DNA POLYMERASE III SUBUNIT DELTA"/>
    <property type="match status" value="1"/>
</dbReference>
<keyword evidence="5" id="KW-0235">DNA replication</keyword>
<dbReference type="InterPro" id="IPR027417">
    <property type="entry name" value="P-loop_NTPase"/>
</dbReference>
<name>A0A430B7U3_9ENTE</name>
<accession>A0A430B7U3</accession>
<evidence type="ECO:0000256" key="3">
    <source>
        <dbReference type="ARBA" id="ARBA00022679"/>
    </source>
</evidence>
<evidence type="ECO:0000313" key="12">
    <source>
        <dbReference type="Proteomes" id="UP000288028"/>
    </source>
</evidence>
<reference evidence="11 12" key="1">
    <citation type="submission" date="2017-05" db="EMBL/GenBank/DDBJ databases">
        <title>Vagococcus spp. assemblies.</title>
        <authorList>
            <person name="Gulvik C.A."/>
        </authorList>
    </citation>
    <scope>NUCLEOTIDE SEQUENCE [LARGE SCALE GENOMIC DNA]</scope>
    <source>
        <strain evidence="11 12">SS1714</strain>
    </source>
</reference>
<dbReference type="PANTHER" id="PTHR34388:SF1">
    <property type="entry name" value="DNA POLYMERASE III SUBUNIT DELTA"/>
    <property type="match status" value="1"/>
</dbReference>
<proteinExistence type="inferred from homology"/>
<dbReference type="InterPro" id="IPR010372">
    <property type="entry name" value="DNA_pol3_delta_N"/>
</dbReference>
<evidence type="ECO:0000256" key="7">
    <source>
        <dbReference type="ARBA" id="ARBA00034754"/>
    </source>
</evidence>
<dbReference type="Gene3D" id="1.10.8.60">
    <property type="match status" value="1"/>
</dbReference>
<keyword evidence="12" id="KW-1185">Reference proteome</keyword>
<dbReference type="SUPFAM" id="SSF52540">
    <property type="entry name" value="P-loop containing nucleoside triphosphate hydrolases"/>
    <property type="match status" value="1"/>
</dbReference>
<feature type="domain" description="DNA polymerase III delta subunit-like C-terminal" evidence="10">
    <location>
        <begin position="217"/>
        <end position="336"/>
    </location>
</feature>
<dbReference type="Gene3D" id="1.20.272.10">
    <property type="match status" value="1"/>
</dbReference>
<dbReference type="NCBIfam" id="TIGR01128">
    <property type="entry name" value="holA"/>
    <property type="match status" value="1"/>
</dbReference>
<dbReference type="Pfam" id="PF06144">
    <property type="entry name" value="DNA_pol3_delta"/>
    <property type="match status" value="1"/>
</dbReference>
<dbReference type="EMBL" id="NGKB01000002">
    <property type="protein sequence ID" value="RSU16401.1"/>
    <property type="molecule type" value="Genomic_DNA"/>
</dbReference>
<dbReference type="GO" id="GO:0009360">
    <property type="term" value="C:DNA polymerase III complex"/>
    <property type="evidence" value="ECO:0007669"/>
    <property type="project" value="InterPro"/>
</dbReference>
<dbReference type="Gene3D" id="3.40.50.300">
    <property type="entry name" value="P-loop containing nucleotide triphosphate hydrolases"/>
    <property type="match status" value="1"/>
</dbReference>
<comment type="catalytic activity">
    <reaction evidence="8">
        <text>DNA(n) + a 2'-deoxyribonucleoside 5'-triphosphate = DNA(n+1) + diphosphate</text>
        <dbReference type="Rhea" id="RHEA:22508"/>
        <dbReference type="Rhea" id="RHEA-COMP:17339"/>
        <dbReference type="Rhea" id="RHEA-COMP:17340"/>
        <dbReference type="ChEBI" id="CHEBI:33019"/>
        <dbReference type="ChEBI" id="CHEBI:61560"/>
        <dbReference type="ChEBI" id="CHEBI:173112"/>
        <dbReference type="EC" id="2.7.7.7"/>
    </reaction>
</comment>
<evidence type="ECO:0000313" key="11">
    <source>
        <dbReference type="EMBL" id="RSU16401.1"/>
    </source>
</evidence>
<dbReference type="EC" id="2.7.7.7" evidence="1"/>
<evidence type="ECO:0000259" key="10">
    <source>
        <dbReference type="Pfam" id="PF21694"/>
    </source>
</evidence>
<gene>
    <name evidence="11" type="ORF">CBF28_02420</name>
</gene>
<evidence type="ECO:0000256" key="2">
    <source>
        <dbReference type="ARBA" id="ARBA00017703"/>
    </source>
</evidence>
<dbReference type="SUPFAM" id="SSF48019">
    <property type="entry name" value="post-AAA+ oligomerization domain-like"/>
    <property type="match status" value="1"/>
</dbReference>
<evidence type="ECO:0000259" key="9">
    <source>
        <dbReference type="Pfam" id="PF06144"/>
    </source>
</evidence>
<dbReference type="GO" id="GO:0003677">
    <property type="term" value="F:DNA binding"/>
    <property type="evidence" value="ECO:0007669"/>
    <property type="project" value="InterPro"/>
</dbReference>
<dbReference type="OrthoDB" id="9775929at2"/>
<dbReference type="RefSeq" id="WP_126791557.1">
    <property type="nucleotide sequence ID" value="NZ_CP060720.1"/>
</dbReference>
<dbReference type="Proteomes" id="UP000288028">
    <property type="component" value="Unassembled WGS sequence"/>
</dbReference>
<evidence type="ECO:0000256" key="5">
    <source>
        <dbReference type="ARBA" id="ARBA00022705"/>
    </source>
</evidence>
<evidence type="ECO:0000256" key="6">
    <source>
        <dbReference type="ARBA" id="ARBA00022932"/>
    </source>
</evidence>
<keyword evidence="4" id="KW-0548">Nucleotidyltransferase</keyword>
<dbReference type="InterPro" id="IPR008921">
    <property type="entry name" value="DNA_pol3_clamp-load_cplx_C"/>
</dbReference>
<organism evidence="11 12">
    <name type="scientific">Vagococcus carniphilus</name>
    <dbReference type="NCBI Taxonomy" id="218144"/>
    <lineage>
        <taxon>Bacteria</taxon>
        <taxon>Bacillati</taxon>
        <taxon>Bacillota</taxon>
        <taxon>Bacilli</taxon>
        <taxon>Lactobacillales</taxon>
        <taxon>Enterococcaceae</taxon>
        <taxon>Vagococcus</taxon>
    </lineage>
</organism>
<dbReference type="GeneID" id="95580504"/>
<keyword evidence="3" id="KW-0808">Transferase</keyword>
<dbReference type="GO" id="GO:0003887">
    <property type="term" value="F:DNA-directed DNA polymerase activity"/>
    <property type="evidence" value="ECO:0007669"/>
    <property type="project" value="UniProtKB-KW"/>
</dbReference>
<evidence type="ECO:0000256" key="8">
    <source>
        <dbReference type="ARBA" id="ARBA00049244"/>
    </source>
</evidence>
<dbReference type="InterPro" id="IPR005790">
    <property type="entry name" value="DNA_polIII_delta"/>
</dbReference>
<keyword evidence="6" id="KW-0239">DNA-directed DNA polymerase</keyword>
<dbReference type="GO" id="GO:0006261">
    <property type="term" value="P:DNA-templated DNA replication"/>
    <property type="evidence" value="ECO:0007669"/>
    <property type="project" value="TreeGrafter"/>
</dbReference>
<evidence type="ECO:0000256" key="1">
    <source>
        <dbReference type="ARBA" id="ARBA00012417"/>
    </source>
</evidence>
<evidence type="ECO:0000256" key="4">
    <source>
        <dbReference type="ARBA" id="ARBA00022695"/>
    </source>
</evidence>
<dbReference type="Pfam" id="PF21694">
    <property type="entry name" value="DNA_pol3_delta_C"/>
    <property type="match status" value="1"/>
</dbReference>
<dbReference type="AlphaFoldDB" id="A0A430B7U3"/>
<feature type="domain" description="DNA polymerase III delta N-terminal" evidence="9">
    <location>
        <begin position="19"/>
        <end position="144"/>
    </location>
</feature>
<sequence length="338" mass="39313">MSLQDELVKIKKQQFKPIYTVIGTETFLIETFKKQLKSSISSEAEDEFNIITFDMTEVELSSVIYEAETVPFFGDYKVIFVENPYFLTGEKKKNELNHDLSLLLAYLENPLSTSIIVFVASYEKLDERKKVVKLLKKESQLVDVSKMTDKTLIPYVKQHIENEGYSIDKQAFERLTYLTDMDLTRIMNELEKLFLLTLSSKSITKNDVESLIPKSLEHNIFDLNQYVIGNRTDEALNLYHDLLVSGEETIKIISILLGQIRLLLQVKILLDMNYQQSNITDTLKIHPYRVKLAVQQCKSLSFKQLGEMFDELIEMDFNIKTGKIEKELAFELFLLKKR</sequence>
<protein>
    <recommendedName>
        <fullName evidence="2">DNA polymerase III subunit delta</fullName>
        <ecNumber evidence="1">2.7.7.7</ecNumber>
    </recommendedName>
</protein>